<feature type="compositionally biased region" description="Low complexity" evidence="1">
    <location>
        <begin position="109"/>
        <end position="119"/>
    </location>
</feature>
<sequence length="246" mass="26089">MFSAPDYPQGPPSRHMYLEPTQAPDGRDASAGYGVPGVYGPPGYHHPSQRALPPPPLALAHAQGLHHQRHQPFCGETLGHSPTATCYSPGGSLGSDGAMSDYVAEGLGSRSPSLASPEAASPPPGRADAAVAPGIGAERKPRRRGAQYSAEEKERRRKVSHSAIEKRRRERTNDVLGRLQRMVPGLGKGSKVQKLEILQASAIYISKLHRLLGLSDDGTELPAPAAPAVPDATRAHSQMKVGFLLS</sequence>
<reference evidence="3" key="1">
    <citation type="submission" date="2022-07" db="EMBL/GenBank/DDBJ databases">
        <title>Phylogenomic reconstructions and comparative analyses of Kickxellomycotina fungi.</title>
        <authorList>
            <person name="Reynolds N.K."/>
            <person name="Stajich J.E."/>
            <person name="Barry K."/>
            <person name="Grigoriev I.V."/>
            <person name="Crous P."/>
            <person name="Smith M.E."/>
        </authorList>
    </citation>
    <scope>NUCLEOTIDE SEQUENCE</scope>
    <source>
        <strain evidence="3">NBRC 105414</strain>
    </source>
</reference>
<feature type="region of interest" description="Disordered" evidence="1">
    <location>
        <begin position="105"/>
        <end position="172"/>
    </location>
</feature>
<accession>A0A9W8HA72</accession>
<feature type="compositionally biased region" description="Basic and acidic residues" evidence="1">
    <location>
        <begin position="163"/>
        <end position="172"/>
    </location>
</feature>
<keyword evidence="4" id="KW-1185">Reference proteome</keyword>
<evidence type="ECO:0000313" key="3">
    <source>
        <dbReference type="EMBL" id="KAJ2781801.1"/>
    </source>
</evidence>
<name>A0A9W8HA72_9FUNG</name>
<dbReference type="Proteomes" id="UP001140217">
    <property type="component" value="Unassembled WGS sequence"/>
</dbReference>
<evidence type="ECO:0000313" key="4">
    <source>
        <dbReference type="Proteomes" id="UP001140217"/>
    </source>
</evidence>
<dbReference type="OrthoDB" id="690068at2759"/>
<dbReference type="AlphaFoldDB" id="A0A9W8HA72"/>
<dbReference type="InterPro" id="IPR036638">
    <property type="entry name" value="HLH_DNA-bd_sf"/>
</dbReference>
<evidence type="ECO:0000256" key="1">
    <source>
        <dbReference type="SAM" id="MobiDB-lite"/>
    </source>
</evidence>
<protein>
    <recommendedName>
        <fullName evidence="2">BHLH domain-containing protein</fullName>
    </recommendedName>
</protein>
<dbReference type="Gene3D" id="4.10.280.10">
    <property type="entry name" value="Helix-loop-helix DNA-binding domain"/>
    <property type="match status" value="1"/>
</dbReference>
<dbReference type="InterPro" id="IPR011598">
    <property type="entry name" value="bHLH_dom"/>
</dbReference>
<dbReference type="Pfam" id="PF00010">
    <property type="entry name" value="HLH"/>
    <property type="match status" value="1"/>
</dbReference>
<comment type="caution">
    <text evidence="3">The sequence shown here is derived from an EMBL/GenBank/DDBJ whole genome shotgun (WGS) entry which is preliminary data.</text>
</comment>
<dbReference type="EMBL" id="JANBUL010000092">
    <property type="protein sequence ID" value="KAJ2781801.1"/>
    <property type="molecule type" value="Genomic_DNA"/>
</dbReference>
<gene>
    <name evidence="3" type="ORF">H4R18_002662</name>
</gene>
<feature type="region of interest" description="Disordered" evidence="1">
    <location>
        <begin position="1"/>
        <end position="57"/>
    </location>
</feature>
<feature type="domain" description="BHLH" evidence="2">
    <location>
        <begin position="156"/>
        <end position="208"/>
    </location>
</feature>
<feature type="compositionally biased region" description="Low complexity" evidence="1">
    <location>
        <begin position="32"/>
        <end position="51"/>
    </location>
</feature>
<dbReference type="SMART" id="SM00353">
    <property type="entry name" value="HLH"/>
    <property type="match status" value="1"/>
</dbReference>
<dbReference type="PROSITE" id="PS50888">
    <property type="entry name" value="BHLH"/>
    <property type="match status" value="1"/>
</dbReference>
<proteinExistence type="predicted"/>
<dbReference type="SUPFAM" id="SSF47459">
    <property type="entry name" value="HLH, helix-loop-helix DNA-binding domain"/>
    <property type="match status" value="1"/>
</dbReference>
<evidence type="ECO:0000259" key="2">
    <source>
        <dbReference type="PROSITE" id="PS50888"/>
    </source>
</evidence>
<organism evidence="3 4">
    <name type="scientific">Coemansia javaensis</name>
    <dbReference type="NCBI Taxonomy" id="2761396"/>
    <lineage>
        <taxon>Eukaryota</taxon>
        <taxon>Fungi</taxon>
        <taxon>Fungi incertae sedis</taxon>
        <taxon>Zoopagomycota</taxon>
        <taxon>Kickxellomycotina</taxon>
        <taxon>Kickxellomycetes</taxon>
        <taxon>Kickxellales</taxon>
        <taxon>Kickxellaceae</taxon>
        <taxon>Coemansia</taxon>
    </lineage>
</organism>
<dbReference type="GO" id="GO:0046983">
    <property type="term" value="F:protein dimerization activity"/>
    <property type="evidence" value="ECO:0007669"/>
    <property type="project" value="InterPro"/>
</dbReference>